<organism evidence="9 10">
    <name type="scientific">Candidatus Dorea gallistercoris</name>
    <dbReference type="NCBI Taxonomy" id="2838542"/>
    <lineage>
        <taxon>Bacteria</taxon>
        <taxon>Bacillati</taxon>
        <taxon>Bacillota</taxon>
        <taxon>Clostridia</taxon>
        <taxon>Lachnospirales</taxon>
        <taxon>Lachnospiraceae</taxon>
        <taxon>Dorea</taxon>
    </lineage>
</organism>
<feature type="transmembrane region" description="Helical" evidence="7">
    <location>
        <begin position="354"/>
        <end position="373"/>
    </location>
</feature>
<evidence type="ECO:0000256" key="4">
    <source>
        <dbReference type="ARBA" id="ARBA00022989"/>
    </source>
</evidence>
<feature type="transmembrane region" description="Helical" evidence="7">
    <location>
        <begin position="256"/>
        <end position="279"/>
    </location>
</feature>
<feature type="domain" description="ABC3 transporter permease C-terminal" evidence="8">
    <location>
        <begin position="263"/>
        <end position="387"/>
    </location>
</feature>
<feature type="transmembrane region" description="Helical" evidence="7">
    <location>
        <begin position="26"/>
        <end position="50"/>
    </location>
</feature>
<name>A0A9D1RBU3_9FIRM</name>
<dbReference type="GO" id="GO:0022857">
    <property type="term" value="F:transmembrane transporter activity"/>
    <property type="evidence" value="ECO:0007669"/>
    <property type="project" value="TreeGrafter"/>
</dbReference>
<evidence type="ECO:0000313" key="9">
    <source>
        <dbReference type="EMBL" id="HIW84640.1"/>
    </source>
</evidence>
<evidence type="ECO:0000256" key="1">
    <source>
        <dbReference type="ARBA" id="ARBA00004651"/>
    </source>
</evidence>
<reference evidence="9" key="1">
    <citation type="journal article" date="2021" name="PeerJ">
        <title>Extensive microbial diversity within the chicken gut microbiome revealed by metagenomics and culture.</title>
        <authorList>
            <person name="Gilroy R."/>
            <person name="Ravi A."/>
            <person name="Getino M."/>
            <person name="Pursley I."/>
            <person name="Horton D.L."/>
            <person name="Alikhan N.F."/>
            <person name="Baker D."/>
            <person name="Gharbi K."/>
            <person name="Hall N."/>
            <person name="Watson M."/>
            <person name="Adriaenssens E.M."/>
            <person name="Foster-Nyarko E."/>
            <person name="Jarju S."/>
            <person name="Secka A."/>
            <person name="Antonio M."/>
            <person name="Oren A."/>
            <person name="Chaudhuri R.R."/>
            <person name="La Ragione R."/>
            <person name="Hildebrand F."/>
            <person name="Pallen M.J."/>
        </authorList>
    </citation>
    <scope>NUCLEOTIDE SEQUENCE</scope>
    <source>
        <strain evidence="9">ChiSxjej1B13-11762</strain>
    </source>
</reference>
<gene>
    <name evidence="9" type="ORF">H9873_10015</name>
</gene>
<dbReference type="Proteomes" id="UP000824263">
    <property type="component" value="Unassembled WGS sequence"/>
</dbReference>
<evidence type="ECO:0000313" key="10">
    <source>
        <dbReference type="Proteomes" id="UP000824263"/>
    </source>
</evidence>
<comment type="similarity">
    <text evidence="6">Belongs to the ABC-4 integral membrane protein family.</text>
</comment>
<dbReference type="PANTHER" id="PTHR30572">
    <property type="entry name" value="MEMBRANE COMPONENT OF TRANSPORTER-RELATED"/>
    <property type="match status" value="1"/>
</dbReference>
<evidence type="ECO:0000259" key="8">
    <source>
        <dbReference type="Pfam" id="PF02687"/>
    </source>
</evidence>
<comment type="caution">
    <text evidence="9">The sequence shown here is derived from an EMBL/GenBank/DDBJ whole genome shotgun (WGS) entry which is preliminary data.</text>
</comment>
<dbReference type="AlphaFoldDB" id="A0A9D1RBU3"/>
<evidence type="ECO:0000256" key="7">
    <source>
        <dbReference type="SAM" id="Phobius"/>
    </source>
</evidence>
<feature type="non-terminal residue" evidence="9">
    <location>
        <position position="750"/>
    </location>
</feature>
<feature type="transmembrane region" description="Helical" evidence="7">
    <location>
        <begin position="703"/>
        <end position="723"/>
    </location>
</feature>
<sequence length="750" mass="84236">MLRNNNQKVISRMAERSLKSNRRRTAILLLAIVLSVFMLFSVFTVGITYYKMFQLQNVRMSGAKFDAILYGLTDEQREMCETDPDITKTGICAVAGAIQATEYDDTVSVGLMWADDTFWKDMKAPARKWMKGNYPKAEREILVTEQALEACGTPDLTVGDTLTAQYIDGTGQEKTSEFQISGIWDGYGDQEVFYVSEAFYRQCGYQLSDAASGRYHIDFQQKFMTAKEQEAFIESLDLGKQQRLFYTVGTGESIPIFLGLCGIALVTCFCAYLLIYNILYLSISGNVRYYGLLQTIGMTGRQIYGLLRRQMALLGSVGILAGLALGSGVSFFLIPSIVQFLGVRQEGIGKIQVTFHPAVFLLTFLLAAVTLWIGSRKPARMAVAISPIEALGYRPSYGRKKSSRTAKGKLLWRMALEQLKKDKKKSMVITLSLAAGLSVFLCLITLIQSQGPRTYVSTYMDVDMTIENDTMKKEDHDQWRDILTDSFLGEIRDDPQVKEVHPVLVSEIMIPWEPEVADVWMREMYATWMYEPYEENVEEYKEHPENFGTFLVGIDETDFAQMQKGLGKEIDREDFLSGKTCVLYRDNLDFTAEDFAGKSITCAEYGKGENIRSFEIAGLTDESYYIGPMLGMPPAVIVSQKAVEEWNVSPYVSKVSIRYQEAYDEAAEQDMIALMEDSPDAKDFSYASKIHEAENVKDAQGNMMEVGIGVAAILALIGILNYVNTVLGNVQSRQTELAVLESIGMTDRQR</sequence>
<accession>A0A9D1RBU3</accession>
<dbReference type="Pfam" id="PF02687">
    <property type="entry name" value="FtsX"/>
    <property type="match status" value="1"/>
</dbReference>
<dbReference type="InterPro" id="IPR003838">
    <property type="entry name" value="ABC3_permease_C"/>
</dbReference>
<proteinExistence type="inferred from homology"/>
<feature type="transmembrane region" description="Helical" evidence="7">
    <location>
        <begin position="428"/>
        <end position="447"/>
    </location>
</feature>
<feature type="transmembrane region" description="Helical" evidence="7">
    <location>
        <begin position="311"/>
        <end position="334"/>
    </location>
</feature>
<keyword evidence="4 7" id="KW-1133">Transmembrane helix</keyword>
<evidence type="ECO:0000256" key="2">
    <source>
        <dbReference type="ARBA" id="ARBA00022475"/>
    </source>
</evidence>
<keyword evidence="2" id="KW-1003">Cell membrane</keyword>
<dbReference type="GO" id="GO:0005886">
    <property type="term" value="C:plasma membrane"/>
    <property type="evidence" value="ECO:0007669"/>
    <property type="project" value="UniProtKB-SubCell"/>
</dbReference>
<evidence type="ECO:0000256" key="3">
    <source>
        <dbReference type="ARBA" id="ARBA00022692"/>
    </source>
</evidence>
<evidence type="ECO:0000256" key="5">
    <source>
        <dbReference type="ARBA" id="ARBA00023136"/>
    </source>
</evidence>
<dbReference type="InterPro" id="IPR050250">
    <property type="entry name" value="Macrolide_Exporter_MacB"/>
</dbReference>
<dbReference type="EMBL" id="DXGF01000180">
    <property type="protein sequence ID" value="HIW84640.1"/>
    <property type="molecule type" value="Genomic_DNA"/>
</dbReference>
<dbReference type="PANTHER" id="PTHR30572:SF4">
    <property type="entry name" value="ABC TRANSPORTER PERMEASE YTRF"/>
    <property type="match status" value="1"/>
</dbReference>
<comment type="subcellular location">
    <subcellularLocation>
        <location evidence="1">Cell membrane</location>
        <topology evidence="1">Multi-pass membrane protein</topology>
    </subcellularLocation>
</comment>
<evidence type="ECO:0000256" key="6">
    <source>
        <dbReference type="ARBA" id="ARBA00038076"/>
    </source>
</evidence>
<keyword evidence="5 7" id="KW-0472">Membrane</keyword>
<protein>
    <submittedName>
        <fullName evidence="9">FtsX-like permease family protein</fullName>
    </submittedName>
</protein>
<keyword evidence="3 7" id="KW-0812">Transmembrane</keyword>
<reference evidence="9" key="2">
    <citation type="submission" date="2021-04" db="EMBL/GenBank/DDBJ databases">
        <authorList>
            <person name="Gilroy R."/>
        </authorList>
    </citation>
    <scope>NUCLEOTIDE SEQUENCE</scope>
    <source>
        <strain evidence="9">ChiSxjej1B13-11762</strain>
    </source>
</reference>